<evidence type="ECO:0000313" key="2">
    <source>
        <dbReference type="EMBL" id="CAK7216541.1"/>
    </source>
</evidence>
<accession>A0ABP0BAI1</accession>
<gene>
    <name evidence="2" type="ORF">SCUCBS95973_002840</name>
</gene>
<feature type="domain" description="Fido" evidence="1">
    <location>
        <begin position="116"/>
        <end position="253"/>
    </location>
</feature>
<comment type="caution">
    <text evidence="2">The sequence shown here is derived from an EMBL/GenBank/DDBJ whole genome shotgun (WGS) entry which is preliminary data.</text>
</comment>
<reference evidence="2 3" key="1">
    <citation type="submission" date="2024-01" db="EMBL/GenBank/DDBJ databases">
        <authorList>
            <person name="Allen C."/>
            <person name="Tagirdzhanova G."/>
        </authorList>
    </citation>
    <scope>NUCLEOTIDE SEQUENCE [LARGE SCALE GENOMIC DNA]</scope>
</reference>
<dbReference type="SUPFAM" id="SSF140931">
    <property type="entry name" value="Fic-like"/>
    <property type="match status" value="1"/>
</dbReference>
<dbReference type="PANTHER" id="PTHR13504">
    <property type="entry name" value="FIDO DOMAIN-CONTAINING PROTEIN DDB_G0283145"/>
    <property type="match status" value="1"/>
</dbReference>
<keyword evidence="3" id="KW-1185">Reference proteome</keyword>
<sequence>MTQSVSTAVRTRNLVAAYAHQSVMIENNTLPISASHEMHEELAGSFFQDVNLASLPLRQLAKTPLPRLASFRPGQDNGDAESMELRNHIVASECIAQTAGSRAHGGSGLSTSNRGFDEHQVRALSALAMAGLDPRGLYPWAIGPRLRLGQYRQTPIGVKSNPMAVFPYHTWRCRHTEKLHPLILACHAMVYFLLIHPFVDGNGRVSRMIVQDDLMRQGYLPPYLVDLDRGEYLTMIRSAADGNPSLLVDRVVHAQLDSLQSTVLGDTAAGALERT</sequence>
<dbReference type="EMBL" id="CAWUHB010000012">
    <property type="protein sequence ID" value="CAK7216541.1"/>
    <property type="molecule type" value="Genomic_DNA"/>
</dbReference>
<proteinExistence type="predicted"/>
<evidence type="ECO:0000259" key="1">
    <source>
        <dbReference type="PROSITE" id="PS51459"/>
    </source>
</evidence>
<protein>
    <recommendedName>
        <fullName evidence="1">Fido domain-containing protein</fullName>
    </recommendedName>
</protein>
<evidence type="ECO:0000313" key="3">
    <source>
        <dbReference type="Proteomes" id="UP001642405"/>
    </source>
</evidence>
<dbReference type="Gene3D" id="1.10.3290.10">
    <property type="entry name" value="Fido-like domain"/>
    <property type="match status" value="1"/>
</dbReference>
<name>A0ABP0BAI1_9PEZI</name>
<dbReference type="InterPro" id="IPR040198">
    <property type="entry name" value="Fido_containing"/>
</dbReference>
<dbReference type="PANTHER" id="PTHR13504:SF38">
    <property type="entry name" value="FIDO DOMAIN-CONTAINING PROTEIN"/>
    <property type="match status" value="1"/>
</dbReference>
<dbReference type="InterPro" id="IPR036597">
    <property type="entry name" value="Fido-like_dom_sf"/>
</dbReference>
<dbReference type="InterPro" id="IPR003812">
    <property type="entry name" value="Fido"/>
</dbReference>
<dbReference type="Pfam" id="PF02661">
    <property type="entry name" value="Fic"/>
    <property type="match status" value="1"/>
</dbReference>
<organism evidence="2 3">
    <name type="scientific">Sporothrix curviconia</name>
    <dbReference type="NCBI Taxonomy" id="1260050"/>
    <lineage>
        <taxon>Eukaryota</taxon>
        <taxon>Fungi</taxon>
        <taxon>Dikarya</taxon>
        <taxon>Ascomycota</taxon>
        <taxon>Pezizomycotina</taxon>
        <taxon>Sordariomycetes</taxon>
        <taxon>Sordariomycetidae</taxon>
        <taxon>Ophiostomatales</taxon>
        <taxon>Ophiostomataceae</taxon>
        <taxon>Sporothrix</taxon>
    </lineage>
</organism>
<dbReference type="PROSITE" id="PS51459">
    <property type="entry name" value="FIDO"/>
    <property type="match status" value="1"/>
</dbReference>
<dbReference type="Proteomes" id="UP001642405">
    <property type="component" value="Unassembled WGS sequence"/>
</dbReference>